<evidence type="ECO:0000256" key="1">
    <source>
        <dbReference type="ARBA" id="ARBA00004127"/>
    </source>
</evidence>
<keyword evidence="4 11" id="KW-0812">Transmembrane</keyword>
<dbReference type="GO" id="GO:0005783">
    <property type="term" value="C:endoplasmic reticulum"/>
    <property type="evidence" value="ECO:0007669"/>
    <property type="project" value="TreeGrafter"/>
</dbReference>
<evidence type="ECO:0000259" key="13">
    <source>
        <dbReference type="Pfam" id="PF01529"/>
    </source>
</evidence>
<dbReference type="PROSITE" id="PS50216">
    <property type="entry name" value="DHHC"/>
    <property type="match status" value="1"/>
</dbReference>
<evidence type="ECO:0000256" key="6">
    <source>
        <dbReference type="ARBA" id="ARBA00023136"/>
    </source>
</evidence>
<feature type="transmembrane region" description="Helical" evidence="11">
    <location>
        <begin position="93"/>
        <end position="110"/>
    </location>
</feature>
<dbReference type="GO" id="GO:0006612">
    <property type="term" value="P:protein targeting to membrane"/>
    <property type="evidence" value="ECO:0007669"/>
    <property type="project" value="TreeGrafter"/>
</dbReference>
<feature type="region of interest" description="Disordered" evidence="12">
    <location>
        <begin position="1"/>
        <end position="47"/>
    </location>
</feature>
<feature type="transmembrane region" description="Helical" evidence="11">
    <location>
        <begin position="232"/>
        <end position="251"/>
    </location>
</feature>
<protein>
    <recommendedName>
        <fullName evidence="11">Palmitoyltransferase</fullName>
        <ecNumber evidence="11">2.3.1.225</ecNumber>
    </recommendedName>
</protein>
<keyword evidence="5 11" id="KW-1133">Transmembrane helix</keyword>
<evidence type="ECO:0000256" key="7">
    <source>
        <dbReference type="ARBA" id="ARBA00023139"/>
    </source>
</evidence>
<dbReference type="EMBL" id="OOIN01000017">
    <property type="protein sequence ID" value="SPO27519.1"/>
    <property type="molecule type" value="Genomic_DNA"/>
</dbReference>
<sequence>MSLRQRPTTQPSASRTTSDRLPSSSSPPSATIPNSIPTHTNTAKQTPRKGIRLNKVLGRIVPIILLVYISYTYDLVVLRYAYRHLYIQQQRTLLPILWLLPTHALFFRSLRAYLRVFLAHDQSQSNRNRGGVLAWLRTRLGASFPDVETAQLQQQRALKNSLSNLVPNLDVSIELCQSDGQPSRCFRDQCSGRPKSFRARHCGDCRTCRVGFDHHCAWFDNDITSPSTLRSFIFFLLSIPPLYLVGLGPLFPSAWMTLKRIHAFATTDTTIQLQWWGRWYSWIGGPAFRWMVGFSIAANRWVKSDVERLPHQSPRSPVLVAFGAVFVFVATALASSSLVHLKRGLLTVDVERAKAYRKLEGRLEKVQKDAKGEEKDARVDAIRQKMDALAPVQICKVRSTDTKSGEAKQKIVALSFEEGLLDHGSPWSNIRRFLASDDHLTPAWMLSDTTLRKVLQKASILPQAP</sequence>
<keyword evidence="9 11" id="KW-0012">Acyltransferase</keyword>
<dbReference type="InterPro" id="IPR039859">
    <property type="entry name" value="PFA4/ZDH16/20/ERF2-like"/>
</dbReference>
<keyword evidence="3 11" id="KW-0808">Transferase</keyword>
<feature type="transmembrane region" description="Helical" evidence="11">
    <location>
        <begin position="318"/>
        <end position="339"/>
    </location>
</feature>
<name>A0A5C3EED7_9BASI</name>
<dbReference type="GO" id="GO:0005794">
    <property type="term" value="C:Golgi apparatus"/>
    <property type="evidence" value="ECO:0007669"/>
    <property type="project" value="TreeGrafter"/>
</dbReference>
<keyword evidence="7" id="KW-0564">Palmitate</keyword>
<comment type="subcellular location">
    <subcellularLocation>
        <location evidence="1">Endomembrane system</location>
        <topology evidence="1">Multi-pass membrane protein</topology>
    </subcellularLocation>
</comment>
<evidence type="ECO:0000256" key="3">
    <source>
        <dbReference type="ARBA" id="ARBA00022679"/>
    </source>
</evidence>
<feature type="transmembrane region" description="Helical" evidence="11">
    <location>
        <begin position="279"/>
        <end position="298"/>
    </location>
</feature>
<comment type="similarity">
    <text evidence="2 11">Belongs to the DHHC palmitoyltransferase family.</text>
</comment>
<organism evidence="14 15">
    <name type="scientific">Ustilago trichophora</name>
    <dbReference type="NCBI Taxonomy" id="86804"/>
    <lineage>
        <taxon>Eukaryota</taxon>
        <taxon>Fungi</taxon>
        <taxon>Dikarya</taxon>
        <taxon>Basidiomycota</taxon>
        <taxon>Ustilaginomycotina</taxon>
        <taxon>Ustilaginomycetes</taxon>
        <taxon>Ustilaginales</taxon>
        <taxon>Ustilaginaceae</taxon>
        <taxon>Ustilago</taxon>
    </lineage>
</organism>
<evidence type="ECO:0000256" key="12">
    <source>
        <dbReference type="SAM" id="MobiDB-lite"/>
    </source>
</evidence>
<evidence type="ECO:0000313" key="14">
    <source>
        <dbReference type="EMBL" id="SPO27519.1"/>
    </source>
</evidence>
<dbReference type="PANTHER" id="PTHR22883:SF301">
    <property type="entry name" value="PALMITOYLTRANSFERASE ZDHHC12"/>
    <property type="match status" value="1"/>
</dbReference>
<dbReference type="Pfam" id="PF01529">
    <property type="entry name" value="DHHC"/>
    <property type="match status" value="1"/>
</dbReference>
<keyword evidence="6 11" id="KW-0472">Membrane</keyword>
<evidence type="ECO:0000256" key="9">
    <source>
        <dbReference type="ARBA" id="ARBA00023315"/>
    </source>
</evidence>
<keyword evidence="15" id="KW-1185">Reference proteome</keyword>
<evidence type="ECO:0000256" key="10">
    <source>
        <dbReference type="ARBA" id="ARBA00048048"/>
    </source>
</evidence>
<dbReference type="PANTHER" id="PTHR22883">
    <property type="entry name" value="ZINC FINGER DHHC DOMAIN CONTAINING PROTEIN"/>
    <property type="match status" value="1"/>
</dbReference>
<dbReference type="AlphaFoldDB" id="A0A5C3EED7"/>
<evidence type="ECO:0000256" key="4">
    <source>
        <dbReference type="ARBA" id="ARBA00022692"/>
    </source>
</evidence>
<gene>
    <name evidence="14" type="ORF">UTRI_10636</name>
</gene>
<feature type="compositionally biased region" description="Polar residues" evidence="12">
    <location>
        <begin position="1"/>
        <end position="13"/>
    </location>
</feature>
<proteinExistence type="inferred from homology"/>
<dbReference type="GO" id="GO:0019706">
    <property type="term" value="F:protein-cysteine S-palmitoyltransferase activity"/>
    <property type="evidence" value="ECO:0007669"/>
    <property type="project" value="UniProtKB-EC"/>
</dbReference>
<evidence type="ECO:0000256" key="8">
    <source>
        <dbReference type="ARBA" id="ARBA00023288"/>
    </source>
</evidence>
<dbReference type="InterPro" id="IPR001594">
    <property type="entry name" value="Palmitoyltrfase_DHHC"/>
</dbReference>
<evidence type="ECO:0000256" key="11">
    <source>
        <dbReference type="RuleBase" id="RU079119"/>
    </source>
</evidence>
<evidence type="ECO:0000256" key="2">
    <source>
        <dbReference type="ARBA" id="ARBA00008574"/>
    </source>
</evidence>
<evidence type="ECO:0000313" key="15">
    <source>
        <dbReference type="Proteomes" id="UP000324022"/>
    </source>
</evidence>
<feature type="transmembrane region" description="Helical" evidence="11">
    <location>
        <begin position="56"/>
        <end position="73"/>
    </location>
</feature>
<evidence type="ECO:0000256" key="5">
    <source>
        <dbReference type="ARBA" id="ARBA00022989"/>
    </source>
</evidence>
<comment type="domain">
    <text evidence="11">The DHHC domain is required for palmitoyltransferase activity.</text>
</comment>
<dbReference type="EC" id="2.3.1.225" evidence="11"/>
<feature type="domain" description="Palmitoyltransferase DHHC" evidence="13">
    <location>
        <begin position="194"/>
        <end position="263"/>
    </location>
</feature>
<accession>A0A5C3EED7</accession>
<dbReference type="Proteomes" id="UP000324022">
    <property type="component" value="Unassembled WGS sequence"/>
</dbReference>
<comment type="catalytic activity">
    <reaction evidence="10 11">
        <text>L-cysteinyl-[protein] + hexadecanoyl-CoA = S-hexadecanoyl-L-cysteinyl-[protein] + CoA</text>
        <dbReference type="Rhea" id="RHEA:36683"/>
        <dbReference type="Rhea" id="RHEA-COMP:10131"/>
        <dbReference type="Rhea" id="RHEA-COMP:11032"/>
        <dbReference type="ChEBI" id="CHEBI:29950"/>
        <dbReference type="ChEBI" id="CHEBI:57287"/>
        <dbReference type="ChEBI" id="CHEBI:57379"/>
        <dbReference type="ChEBI" id="CHEBI:74151"/>
        <dbReference type="EC" id="2.3.1.225"/>
    </reaction>
</comment>
<feature type="compositionally biased region" description="Low complexity" evidence="12">
    <location>
        <begin position="14"/>
        <end position="38"/>
    </location>
</feature>
<dbReference type="OrthoDB" id="302728at2759"/>
<keyword evidence="8" id="KW-0449">Lipoprotein</keyword>
<reference evidence="14 15" key="1">
    <citation type="submission" date="2018-03" db="EMBL/GenBank/DDBJ databases">
        <authorList>
            <person name="Guldener U."/>
        </authorList>
    </citation>
    <scope>NUCLEOTIDE SEQUENCE [LARGE SCALE GENOMIC DNA]</scope>
    <source>
        <strain evidence="14 15">NBRC100155</strain>
    </source>
</reference>